<accession>A0AAI9EEU6</accession>
<proteinExistence type="predicted"/>
<evidence type="ECO:0000313" key="1">
    <source>
        <dbReference type="EMBL" id="CAK4033847.1"/>
    </source>
</evidence>
<evidence type="ECO:0000313" key="2">
    <source>
        <dbReference type="Proteomes" id="UP001296104"/>
    </source>
</evidence>
<dbReference type="Proteomes" id="UP001296104">
    <property type="component" value="Unassembled WGS sequence"/>
</dbReference>
<protein>
    <submittedName>
        <fullName evidence="1">Uncharacterized protein</fullName>
    </submittedName>
</protein>
<dbReference type="EMBL" id="CAVMBE010000095">
    <property type="protein sequence ID" value="CAK4033847.1"/>
    <property type="molecule type" value="Genomic_DNA"/>
</dbReference>
<gene>
    <name evidence="1" type="ORF">LECACI_7A009005</name>
</gene>
<comment type="caution">
    <text evidence="1">The sequence shown here is derived from an EMBL/GenBank/DDBJ whole genome shotgun (WGS) entry which is preliminary data.</text>
</comment>
<reference evidence="1" key="1">
    <citation type="submission" date="2023-11" db="EMBL/GenBank/DDBJ databases">
        <authorList>
            <person name="Alioto T."/>
            <person name="Alioto T."/>
            <person name="Gomez Garrido J."/>
        </authorList>
    </citation>
    <scope>NUCLEOTIDE SEQUENCE</scope>
</reference>
<dbReference type="AlphaFoldDB" id="A0AAI9EEU6"/>
<sequence length="1187" mass="126115">MKVNARSEWMKAQKHADVMAPGGHFEVIQTHDETSIFFSLGTDGVLYATKEVQTSTAGFTREDLSSGLSSRFNGKVVTAKAFSVSQNAFTGKWDLLLAATCDGSDHLFVSQGNSYDTSTAATPGIAWSVIPFDGDGADSASTNIQIADVFALNSAKAGSICVVDIWRSAGSNNSLDRYYVISGHSPQQWNQHLLAIDLDAGSVSTVLGQRSSDSIPGLYTFGMIDGQSELIYAPIYNFFRPSNPPSPARLALPAGTTSMSAASDRSGHTNLFVSHVGGLSVFPPSGQRDGATPVPCLAGPLVSGATQLQSYTVESTTSVWGRNAQGGLFYATCPAGNEAQQSSWSTPALLLPLVEAFAFYNGISTNSHTLFAHISGQDIRELDQDPVTSMWRERKIMLPSTDINDMVEFDSYTTRLEVLDSNSIPQPNVGISLTSISPVPVFVDEVYYVLNPSNPITFKTDGNGSVTIVQQTDSLAAVCYMVAPTAPNSLAVLVDPSATAVQKLNSIQSGDDLAAVRIADSDGVTRPLLPSSTNADDRNAAAQAIKQFCDIGKGLDANGTPSGKSVPAVKSLAASPQPGTHVFSVHVDNGTSSTPSLAFSTREASAAKPNTVGVVSKESIGGDLVGGLVKVGDFFKMLANAALSGLHTLSVRIIDGVHHVFATIGGVVYHALLDCISAVVHAVEWVFRQVKVLLADLISWLGFIFGWKDIVRTHSVVKNLIKQYVRKSINEIGTVEAKISDAFDGLEKKLNAWTDVTDPGLTIGSMAAARDLNDGGSSPQSHWGINHARSQMNNAKVEDHNSVVGGLETVLHDMEALVTDEIDDIKNMITQIRTQIVEAYSGLTPIQIVKRLLGIIGDLLLKSAKNVIVKSLDIIRALADSLVNVLDAPITIPILSRFYKELTGADLSILDLVVLILSIPGTIMYKIAVGSAPFPDDEDTAKLANATDFQIIQDIANPGPHGAIAMPMIMPTHPQKVVVRVQADTRPSLGAKVYRAFAIFGRFFGVVTTWLGQIVQDAKWAIKQVKGFPGVDGTPTPWKVVGTVNSIVGVVPTIINAFNRSGAWEVIMTDTIAGLGLLRTLIGLTPVADTDPWKKSDPYVSVFFQLTQIPPPVGNIIEGSIKGTAIASDYVGLAASLFGRFTGILNPVSMALDDLEVELVIVAAANITCLLQGLLMISNAGMVIAGK</sequence>
<organism evidence="1 2">
    <name type="scientific">Lecanosticta acicola</name>
    <dbReference type="NCBI Taxonomy" id="111012"/>
    <lineage>
        <taxon>Eukaryota</taxon>
        <taxon>Fungi</taxon>
        <taxon>Dikarya</taxon>
        <taxon>Ascomycota</taxon>
        <taxon>Pezizomycotina</taxon>
        <taxon>Dothideomycetes</taxon>
        <taxon>Dothideomycetidae</taxon>
        <taxon>Mycosphaerellales</taxon>
        <taxon>Mycosphaerellaceae</taxon>
        <taxon>Lecanosticta</taxon>
    </lineage>
</organism>
<name>A0AAI9EEU6_9PEZI</name>
<keyword evidence="2" id="KW-1185">Reference proteome</keyword>